<keyword evidence="3" id="KW-0719">Serine esterase</keyword>
<dbReference type="EMBL" id="ML210161">
    <property type="protein sequence ID" value="TFK27767.1"/>
    <property type="molecule type" value="Genomic_DNA"/>
</dbReference>
<keyword evidence="7" id="KW-0439">Lignin degradation</keyword>
<proteinExistence type="inferred from homology"/>
<accession>A0A5C3L4P6</accession>
<reference evidence="12 13" key="1">
    <citation type="journal article" date="2019" name="Nat. Ecol. Evol.">
        <title>Megaphylogeny resolves global patterns of mushroom evolution.</title>
        <authorList>
            <person name="Varga T."/>
            <person name="Krizsan K."/>
            <person name="Foldi C."/>
            <person name="Dima B."/>
            <person name="Sanchez-Garcia M."/>
            <person name="Sanchez-Ramirez S."/>
            <person name="Szollosi G.J."/>
            <person name="Szarkandi J.G."/>
            <person name="Papp V."/>
            <person name="Albert L."/>
            <person name="Andreopoulos W."/>
            <person name="Angelini C."/>
            <person name="Antonin V."/>
            <person name="Barry K.W."/>
            <person name="Bougher N.L."/>
            <person name="Buchanan P."/>
            <person name="Buyck B."/>
            <person name="Bense V."/>
            <person name="Catcheside P."/>
            <person name="Chovatia M."/>
            <person name="Cooper J."/>
            <person name="Damon W."/>
            <person name="Desjardin D."/>
            <person name="Finy P."/>
            <person name="Geml J."/>
            <person name="Haridas S."/>
            <person name="Hughes K."/>
            <person name="Justo A."/>
            <person name="Karasinski D."/>
            <person name="Kautmanova I."/>
            <person name="Kiss B."/>
            <person name="Kocsube S."/>
            <person name="Kotiranta H."/>
            <person name="LaButti K.M."/>
            <person name="Lechner B.E."/>
            <person name="Liimatainen K."/>
            <person name="Lipzen A."/>
            <person name="Lukacs Z."/>
            <person name="Mihaltcheva S."/>
            <person name="Morgado L.N."/>
            <person name="Niskanen T."/>
            <person name="Noordeloos M.E."/>
            <person name="Ohm R.A."/>
            <person name="Ortiz-Santana B."/>
            <person name="Ovrebo C."/>
            <person name="Racz N."/>
            <person name="Riley R."/>
            <person name="Savchenko A."/>
            <person name="Shiryaev A."/>
            <person name="Soop K."/>
            <person name="Spirin V."/>
            <person name="Szebenyi C."/>
            <person name="Tomsovsky M."/>
            <person name="Tulloss R.E."/>
            <person name="Uehling J."/>
            <person name="Grigoriev I.V."/>
            <person name="Vagvolgyi C."/>
            <person name="Papp T."/>
            <person name="Martin F.M."/>
            <person name="Miettinen O."/>
            <person name="Hibbett D.S."/>
            <person name="Nagy L.G."/>
        </authorList>
    </citation>
    <scope>NUCLEOTIDE SEQUENCE [LARGE SCALE GENOMIC DNA]</scope>
    <source>
        <strain evidence="12 13">CBS 121175</strain>
    </source>
</reference>
<keyword evidence="5 10" id="KW-0732">Signal</keyword>
<dbReference type="SUPFAM" id="SSF53474">
    <property type="entry name" value="alpha/beta-Hydrolases"/>
    <property type="match status" value="1"/>
</dbReference>
<dbReference type="Pfam" id="PF22244">
    <property type="entry name" value="GCE_fung"/>
    <property type="match status" value="1"/>
</dbReference>
<dbReference type="Proteomes" id="UP000307440">
    <property type="component" value="Unassembled WGS sequence"/>
</dbReference>
<keyword evidence="4" id="KW-0964">Secreted</keyword>
<dbReference type="GO" id="GO:0005576">
    <property type="term" value="C:extracellular region"/>
    <property type="evidence" value="ECO:0007669"/>
    <property type="project" value="UniProtKB-SubCell"/>
</dbReference>
<evidence type="ECO:0000313" key="13">
    <source>
        <dbReference type="Proteomes" id="UP000307440"/>
    </source>
</evidence>
<evidence type="ECO:0000256" key="5">
    <source>
        <dbReference type="ARBA" id="ARBA00022729"/>
    </source>
</evidence>
<gene>
    <name evidence="12" type="ORF">FA15DRAFT_692229</name>
</gene>
<evidence type="ECO:0000256" key="2">
    <source>
        <dbReference type="ARBA" id="ARBA00010092"/>
    </source>
</evidence>
<dbReference type="InterPro" id="IPR029058">
    <property type="entry name" value="AB_hydrolase_fold"/>
</dbReference>
<dbReference type="AlphaFoldDB" id="A0A5C3L4P6"/>
<dbReference type="GO" id="GO:0046274">
    <property type="term" value="P:lignin catabolic process"/>
    <property type="evidence" value="ECO:0007669"/>
    <property type="project" value="UniProtKB-KW"/>
</dbReference>
<evidence type="ECO:0000313" key="12">
    <source>
        <dbReference type="EMBL" id="TFK27767.1"/>
    </source>
</evidence>
<comment type="subcellular location">
    <subcellularLocation>
        <location evidence="1">Secreted</location>
    </subcellularLocation>
</comment>
<comment type="catalytic activity">
    <reaction evidence="8">
        <text>a 4-O-methyl-alpha-D-glucuronosyl ester derivative + H2O = 4-O-methyl-alpha-D-glucuronate derivative + an alcohol + H(+)</text>
        <dbReference type="Rhea" id="RHEA:67452"/>
        <dbReference type="ChEBI" id="CHEBI:15377"/>
        <dbReference type="ChEBI" id="CHEBI:15378"/>
        <dbReference type="ChEBI" id="CHEBI:30879"/>
        <dbReference type="ChEBI" id="CHEBI:171667"/>
        <dbReference type="ChEBI" id="CHEBI:171668"/>
        <dbReference type="EC" id="3.1.1.117"/>
    </reaction>
    <physiologicalReaction direction="left-to-right" evidence="8">
        <dbReference type="Rhea" id="RHEA:67453"/>
    </physiologicalReaction>
</comment>
<dbReference type="Gene3D" id="3.40.50.1820">
    <property type="entry name" value="alpha/beta hydrolase"/>
    <property type="match status" value="1"/>
</dbReference>
<feature type="signal peptide" evidence="10">
    <location>
        <begin position="1"/>
        <end position="19"/>
    </location>
</feature>
<evidence type="ECO:0000256" key="10">
    <source>
        <dbReference type="SAM" id="SignalP"/>
    </source>
</evidence>
<evidence type="ECO:0000256" key="8">
    <source>
        <dbReference type="ARBA" id="ARBA00024511"/>
    </source>
</evidence>
<dbReference type="InterPro" id="IPR054579">
    <property type="entry name" value="GCE-like_dom"/>
</dbReference>
<evidence type="ECO:0000256" key="3">
    <source>
        <dbReference type="ARBA" id="ARBA00022487"/>
    </source>
</evidence>
<dbReference type="EC" id="3.1.1.117" evidence="9"/>
<protein>
    <recommendedName>
        <fullName evidence="9">(4-O-methyl)-D-glucuronate--lignin esterase</fullName>
        <ecNumber evidence="9">3.1.1.117</ecNumber>
    </recommendedName>
</protein>
<evidence type="ECO:0000256" key="9">
    <source>
        <dbReference type="ARBA" id="ARBA00026105"/>
    </source>
</evidence>
<feature type="domain" description="4-O-methyl-glucuronoyl methylesterase-like" evidence="11">
    <location>
        <begin position="94"/>
        <end position="327"/>
    </location>
</feature>
<evidence type="ECO:0000259" key="11">
    <source>
        <dbReference type="Pfam" id="PF22244"/>
    </source>
</evidence>
<comment type="similarity">
    <text evidence="2">Belongs to the carbohydrate esterase 15 (CE15) family.</text>
</comment>
<dbReference type="OrthoDB" id="3781271at2759"/>
<feature type="chain" id="PRO_5023060080" description="(4-O-methyl)-D-glucuronate--lignin esterase" evidence="10">
    <location>
        <begin position="20"/>
        <end position="396"/>
    </location>
</feature>
<evidence type="ECO:0000256" key="1">
    <source>
        <dbReference type="ARBA" id="ARBA00004613"/>
    </source>
</evidence>
<keyword evidence="6" id="KW-0378">Hydrolase</keyword>
<evidence type="ECO:0000256" key="4">
    <source>
        <dbReference type="ARBA" id="ARBA00022525"/>
    </source>
</evidence>
<dbReference type="GO" id="GO:0052689">
    <property type="term" value="F:carboxylic ester hydrolase activity"/>
    <property type="evidence" value="ECO:0007669"/>
    <property type="project" value="UniProtKB-KW"/>
</dbReference>
<name>A0A5C3L4P6_COPMA</name>
<sequence length="396" mass="43659">MNTLQLLLAFAALSVTVWAQGCSRLPRNLNLTANPRLPSPFTFYNGRPVRTAAQWNCRREEISELFQRLESGEIPPKPRSVSGSISKDDNSITVKVTHRRRTISFTASIKYPEEGKGPFPAIIALGGTTVPIPSNVATIIIQHDQIAQQQSATLSRGVGLFYDLYGKNHTASAMAAWVWGTSRLIDALEDTSRRHRINTRRLAVTGCSRNGKGTLMVGAFEPRIVLTIPQESGTGGAGCWRLAKDLQNRGENVQTAPQIVTENVWFTAGFANLTSRVDDLPFDHHLLTGLVAPRGLFVIDHAGINWLGPKSTYGCSVAGRKVYEALGAADHMGVSITGNHNHCQFPEDKTGEYYTAFIDKFLFRNSSADTDIVYSDVDLGFKEEDWIDWKVPKLAK</sequence>
<organism evidence="12 13">
    <name type="scientific">Coprinopsis marcescibilis</name>
    <name type="common">Agaric fungus</name>
    <name type="synonym">Psathyrella marcescibilis</name>
    <dbReference type="NCBI Taxonomy" id="230819"/>
    <lineage>
        <taxon>Eukaryota</taxon>
        <taxon>Fungi</taxon>
        <taxon>Dikarya</taxon>
        <taxon>Basidiomycota</taxon>
        <taxon>Agaricomycotina</taxon>
        <taxon>Agaricomycetes</taxon>
        <taxon>Agaricomycetidae</taxon>
        <taxon>Agaricales</taxon>
        <taxon>Agaricineae</taxon>
        <taxon>Psathyrellaceae</taxon>
        <taxon>Coprinopsis</taxon>
    </lineage>
</organism>
<dbReference type="STRING" id="230819.A0A5C3L4P6"/>
<keyword evidence="13" id="KW-1185">Reference proteome</keyword>
<evidence type="ECO:0000256" key="7">
    <source>
        <dbReference type="ARBA" id="ARBA00023185"/>
    </source>
</evidence>
<evidence type="ECO:0000256" key="6">
    <source>
        <dbReference type="ARBA" id="ARBA00022801"/>
    </source>
</evidence>